<dbReference type="PANTHER" id="PTHR32063">
    <property type="match status" value="1"/>
</dbReference>
<dbReference type="Pfam" id="PF00873">
    <property type="entry name" value="ACR_tran"/>
    <property type="match status" value="1"/>
</dbReference>
<dbReference type="PRINTS" id="PR00702">
    <property type="entry name" value="ACRIFLAVINRP"/>
</dbReference>
<dbReference type="AlphaFoldDB" id="A0A098C383"/>
<feature type="transmembrane region" description="Helical" evidence="8">
    <location>
        <begin position="333"/>
        <end position="352"/>
    </location>
</feature>
<comment type="subcellular location">
    <subcellularLocation>
        <location evidence="1">Cell inner membrane</location>
        <topology evidence="1">Multi-pass membrane protein</topology>
    </subcellularLocation>
</comment>
<accession>A0A098C383</accession>
<keyword evidence="7 8" id="KW-0472">Membrane</keyword>
<evidence type="ECO:0000256" key="6">
    <source>
        <dbReference type="ARBA" id="ARBA00022989"/>
    </source>
</evidence>
<evidence type="ECO:0000256" key="7">
    <source>
        <dbReference type="ARBA" id="ARBA00023136"/>
    </source>
</evidence>
<dbReference type="GO" id="GO:0005886">
    <property type="term" value="C:plasma membrane"/>
    <property type="evidence" value="ECO:0007669"/>
    <property type="project" value="UniProtKB-SubCell"/>
</dbReference>
<dbReference type="InterPro" id="IPR001036">
    <property type="entry name" value="Acrflvin-R"/>
</dbReference>
<protein>
    <recommendedName>
        <fullName evidence="11">Acriflavin resistance protein</fullName>
    </recommendedName>
</protein>
<dbReference type="FunFam" id="1.20.1640.10:FF:000001">
    <property type="entry name" value="Efflux pump membrane transporter"/>
    <property type="match status" value="1"/>
</dbReference>
<evidence type="ECO:0000256" key="5">
    <source>
        <dbReference type="ARBA" id="ARBA00022692"/>
    </source>
</evidence>
<keyword evidence="3" id="KW-1003">Cell membrane</keyword>
<keyword evidence="5 8" id="KW-0812">Transmembrane</keyword>
<sequence>MNLSELSIRRPVLATVMVLIIIIFGIIGYTSLPVREYPNVDNPIITVHVSYPGANAEVIENQITEPLEQNINGIPGIRSLTSRSSQGSSRITVEFELSVDLETAANDVRDKVSIAQRYLPRDTDPPTVSKADSDSDPIMQITVQSPTRSLLELSEIADLTVKERLQTISNVSAVEIWGEYRYAMRLWLDPIRMASYNITPMDVKNALDRENIELPAGSIEGDQIEQSIRTMGLMSTPEDFNNLILKEDNFRIVRFRDVGFAELDAADRQNILRRNGVPMVSAVIIPQPGANHINIADEVRVRMEQMQKDLPEDVILDVAFDNTKFIRASISEVQNTVIIAFLLVVFIIFVFLRNLRVTLIPAVVIPISLIGIFFVMYLAGFSINVLSMLAIVLAVGLVVDDAIVVTENIFQKVENGLDPIEASIAGSKEIFFAVVSTTITLVAIFFPIVFLEGMTGRLFREFSIVISGAVIISSFVALSFVPMLSSKLLKKGQKRSKFYNRTEVFFIGMNSFYSKALNSFLKRKWLALPLILVSGIFIAILWSTLPEEMAPLEDRSQIMIRSSAPEGATYEFIRDYTDRISAIADSVAPERESNITMTRSTFSMVRLVLPDMDERERSQMEIANEITEAVRNENAARAFVQQQSTFGGRRAGMPIQYILQAPNIEKLQEFIPPFLERMNASPYFRMTDVDLKFTKPETRIIIDRDKAAMLGVSTRDIGQTLQYALSGQRMGYFYMNGKQYQILGEINRQQRNTPIDLRTIYIKNNVGEMIQMDNLVKLEESVAPPQLYRYNRFNSATITAGLAPGYALGEGLEEMDRIATEVLDDSFRTALEGESRNFKESSSSLLFAFGLAILLIFLVMAAQFESFKDPFVIMFTVPLALFGALLFMWIFGITLNIYSQIGIIMLIGLVAKNGILIVEFANQRQNAGLNKNQAIVEASIQRLRPILMTSISTILGLLPLALASGEGANGRIAMGTAVIGGLLISTMLTLFLIPAMYIYLSTDRKSAEEKKNGNSKAVSENELTELN</sequence>
<keyword evidence="6 8" id="KW-1133">Transmembrane helix</keyword>
<evidence type="ECO:0000256" key="4">
    <source>
        <dbReference type="ARBA" id="ARBA00022519"/>
    </source>
</evidence>
<feature type="transmembrane region" description="Helical" evidence="8">
    <location>
        <begin position="430"/>
        <end position="450"/>
    </location>
</feature>
<dbReference type="KEGG" id="pbt:ING2E5B_1614"/>
<feature type="transmembrane region" description="Helical" evidence="8">
    <location>
        <begin position="525"/>
        <end position="545"/>
    </location>
</feature>
<dbReference type="Gene3D" id="3.30.70.1440">
    <property type="entry name" value="Multidrug efflux transporter AcrB pore domain"/>
    <property type="match status" value="1"/>
</dbReference>
<reference evidence="9 10" key="1">
    <citation type="submission" date="2014-08" db="EMBL/GenBank/DDBJ databases">
        <authorList>
            <person name="Wibberg D."/>
        </authorList>
    </citation>
    <scope>NUCLEOTIDE SEQUENCE [LARGE SCALE GENOMIC DNA]</scope>
    <source>
        <strain evidence="10">ING2-E5B</strain>
    </source>
</reference>
<evidence type="ECO:0008006" key="11">
    <source>
        <dbReference type="Google" id="ProtNLM"/>
    </source>
</evidence>
<dbReference type="EMBL" id="LN515532">
    <property type="protein sequence ID" value="CEA16362.1"/>
    <property type="molecule type" value="Genomic_DNA"/>
</dbReference>
<evidence type="ECO:0000313" key="9">
    <source>
        <dbReference type="EMBL" id="CEA16362.1"/>
    </source>
</evidence>
<evidence type="ECO:0000256" key="8">
    <source>
        <dbReference type="SAM" id="Phobius"/>
    </source>
</evidence>
<keyword evidence="2" id="KW-0813">Transport</keyword>
<feature type="transmembrane region" description="Helical" evidence="8">
    <location>
        <begin position="897"/>
        <end position="922"/>
    </location>
</feature>
<keyword evidence="10" id="KW-1185">Reference proteome</keyword>
<feature type="transmembrane region" description="Helical" evidence="8">
    <location>
        <begin position="845"/>
        <end position="864"/>
    </location>
</feature>
<feature type="transmembrane region" description="Helical" evidence="8">
    <location>
        <begin position="943"/>
        <end position="962"/>
    </location>
</feature>
<dbReference type="FunFam" id="3.30.70.1430:FF:000001">
    <property type="entry name" value="Efflux pump membrane transporter"/>
    <property type="match status" value="1"/>
</dbReference>
<dbReference type="SUPFAM" id="SSF82866">
    <property type="entry name" value="Multidrug efflux transporter AcrB transmembrane domain"/>
    <property type="match status" value="2"/>
</dbReference>
<feature type="transmembrane region" description="Helical" evidence="8">
    <location>
        <begin position="974"/>
        <end position="1000"/>
    </location>
</feature>
<dbReference type="Gene3D" id="3.30.2090.10">
    <property type="entry name" value="Multidrug efflux transporter AcrB TolC docking domain, DN and DC subdomains"/>
    <property type="match status" value="2"/>
</dbReference>
<feature type="transmembrane region" description="Helical" evidence="8">
    <location>
        <begin position="462"/>
        <end position="485"/>
    </location>
</feature>
<feature type="transmembrane region" description="Helical" evidence="8">
    <location>
        <begin position="385"/>
        <end position="410"/>
    </location>
</feature>
<organism evidence="9 10">
    <name type="scientific">Fermentimonas caenicola</name>
    <dbReference type="NCBI Taxonomy" id="1562970"/>
    <lineage>
        <taxon>Bacteria</taxon>
        <taxon>Pseudomonadati</taxon>
        <taxon>Bacteroidota</taxon>
        <taxon>Bacteroidia</taxon>
        <taxon>Bacteroidales</taxon>
        <taxon>Dysgonomonadaceae</taxon>
        <taxon>Fermentimonas</taxon>
    </lineage>
</organism>
<evidence type="ECO:0000313" key="10">
    <source>
        <dbReference type="Proteomes" id="UP000032417"/>
    </source>
</evidence>
<feature type="transmembrane region" description="Helical" evidence="8">
    <location>
        <begin position="871"/>
        <end position="891"/>
    </location>
</feature>
<evidence type="ECO:0000256" key="2">
    <source>
        <dbReference type="ARBA" id="ARBA00022448"/>
    </source>
</evidence>
<dbReference type="Gene3D" id="3.30.70.1430">
    <property type="entry name" value="Multidrug efflux transporter AcrB pore domain"/>
    <property type="match status" value="2"/>
</dbReference>
<dbReference type="PATRIC" id="fig|1562970.3.peg.1604"/>
<dbReference type="PANTHER" id="PTHR32063:SF28">
    <property type="entry name" value="BLR2861 PROTEIN"/>
    <property type="match status" value="1"/>
</dbReference>
<dbReference type="Gene3D" id="1.20.1640.10">
    <property type="entry name" value="Multidrug efflux transporter AcrB transmembrane domain"/>
    <property type="match status" value="2"/>
</dbReference>
<feature type="transmembrane region" description="Helical" evidence="8">
    <location>
        <begin position="359"/>
        <end position="379"/>
    </location>
</feature>
<keyword evidence="4" id="KW-0997">Cell inner membrane</keyword>
<dbReference type="HOGENOM" id="CLU_002755_1_2_10"/>
<proteinExistence type="predicted"/>
<dbReference type="SUPFAM" id="SSF82693">
    <property type="entry name" value="Multidrug efflux transporter AcrB pore domain, PN1, PN2, PC1 and PC2 subdomains"/>
    <property type="match status" value="3"/>
</dbReference>
<dbReference type="InterPro" id="IPR027463">
    <property type="entry name" value="AcrB_DN_DC_subdom"/>
</dbReference>
<dbReference type="Proteomes" id="UP000032417">
    <property type="component" value="Chromosome 1"/>
</dbReference>
<feature type="transmembrane region" description="Helical" evidence="8">
    <location>
        <begin position="12"/>
        <end position="32"/>
    </location>
</feature>
<evidence type="ECO:0000256" key="1">
    <source>
        <dbReference type="ARBA" id="ARBA00004429"/>
    </source>
</evidence>
<dbReference type="STRING" id="1562970.ING2E5B_1614"/>
<dbReference type="OrthoDB" id="9758940at2"/>
<dbReference type="SUPFAM" id="SSF82714">
    <property type="entry name" value="Multidrug efflux transporter AcrB TolC docking domain, DN and DC subdomains"/>
    <property type="match status" value="2"/>
</dbReference>
<name>A0A098C383_9BACT</name>
<gene>
    <name evidence="9" type="ORF">ING2E5B_1614</name>
</gene>
<dbReference type="GO" id="GO:0042910">
    <property type="term" value="F:xenobiotic transmembrane transporter activity"/>
    <property type="evidence" value="ECO:0007669"/>
    <property type="project" value="TreeGrafter"/>
</dbReference>
<dbReference type="Gene3D" id="3.30.70.1320">
    <property type="entry name" value="Multidrug efflux transporter AcrB pore domain like"/>
    <property type="match status" value="1"/>
</dbReference>
<evidence type="ECO:0000256" key="3">
    <source>
        <dbReference type="ARBA" id="ARBA00022475"/>
    </source>
</evidence>